<dbReference type="Pfam" id="PF00022">
    <property type="entry name" value="Actin"/>
    <property type="match status" value="1"/>
</dbReference>
<evidence type="ECO:0000313" key="2">
    <source>
        <dbReference type="EMBL" id="OMJ17210.1"/>
    </source>
</evidence>
<evidence type="ECO:0000313" key="3">
    <source>
        <dbReference type="Proteomes" id="UP000187429"/>
    </source>
</evidence>
<feature type="compositionally biased region" description="Polar residues" evidence="1">
    <location>
        <begin position="45"/>
        <end position="60"/>
    </location>
</feature>
<dbReference type="PANTHER" id="PTHR11937">
    <property type="entry name" value="ACTIN"/>
    <property type="match status" value="1"/>
</dbReference>
<dbReference type="EMBL" id="LSSM01003653">
    <property type="protein sequence ID" value="OMJ17210.1"/>
    <property type="molecule type" value="Genomic_DNA"/>
</dbReference>
<dbReference type="Proteomes" id="UP000187429">
    <property type="component" value="Unassembled WGS sequence"/>
</dbReference>
<keyword evidence="3" id="KW-1185">Reference proteome</keyword>
<dbReference type="SUPFAM" id="SSF53067">
    <property type="entry name" value="Actin-like ATPase domain"/>
    <property type="match status" value="2"/>
</dbReference>
<accession>A0A1R1XRE3</accession>
<proteinExistence type="predicted"/>
<dbReference type="AlphaFoldDB" id="A0A1R1XRE3"/>
<gene>
    <name evidence="2" type="ORF">AYI69_g7512</name>
</gene>
<protein>
    <submittedName>
        <fullName evidence="2">SWI/SNF and RSC complexes subunit arp9</fullName>
    </submittedName>
</protein>
<reference evidence="3" key="1">
    <citation type="submission" date="2017-01" db="EMBL/GenBank/DDBJ databases">
        <authorList>
            <person name="Wang Y."/>
            <person name="White M."/>
            <person name="Kvist S."/>
            <person name="Moncalvo J.-M."/>
        </authorList>
    </citation>
    <scope>NUCLEOTIDE SEQUENCE [LARGE SCALE GENOMIC DNA]</scope>
    <source>
        <strain evidence="3">ID-206-W2</strain>
    </source>
</reference>
<comment type="caution">
    <text evidence="2">The sequence shown here is derived from an EMBL/GenBank/DDBJ whole genome shotgun (WGS) entry which is preliminary data.</text>
</comment>
<feature type="region of interest" description="Disordered" evidence="1">
    <location>
        <begin position="45"/>
        <end position="69"/>
    </location>
</feature>
<sequence>MAYSFKDENVLIIEFEEYETLATLGTVEINQKPTLLDSGSISTVNQDSEKVNNPNVNIPPTDNLNVDNDVNSDKLNDKMDIESNDDKNVEPQIIDTEIVSTETNSDKKSSINDTQEKLELPETIPKSQEVEDFEISENSAVADEVSIKNKNGEKNSRIFENRSKPDEVYAFGDALNKLPAESISSSADIFSGDLINDWSYFKEFCKFIITKELKISISKNESPTLLSVPHSWTKYQKENITKMLFEEFNVPAMMIIERPVAAIFGNGLTTGLVIDVSFKSTTISSIIDSQLQLSSVKTVPIGGRDILEYLKYLIYKNREKYTFLNSDDEINDFCLFALESGQCGFTMKEIDLLTEEPSNKQSTIEYKGAKVKISK</sequence>
<dbReference type="InterPro" id="IPR004000">
    <property type="entry name" value="Actin"/>
</dbReference>
<dbReference type="InterPro" id="IPR043129">
    <property type="entry name" value="ATPase_NBD"/>
</dbReference>
<name>A0A1R1XRE3_9FUNG</name>
<organism evidence="2 3">
    <name type="scientific">Smittium culicis</name>
    <dbReference type="NCBI Taxonomy" id="133412"/>
    <lineage>
        <taxon>Eukaryota</taxon>
        <taxon>Fungi</taxon>
        <taxon>Fungi incertae sedis</taxon>
        <taxon>Zoopagomycota</taxon>
        <taxon>Kickxellomycotina</taxon>
        <taxon>Harpellomycetes</taxon>
        <taxon>Harpellales</taxon>
        <taxon>Legeriomycetaceae</taxon>
        <taxon>Smittium</taxon>
    </lineage>
</organism>
<dbReference type="Gene3D" id="3.30.420.40">
    <property type="match status" value="2"/>
</dbReference>
<dbReference type="OrthoDB" id="74201at2759"/>
<evidence type="ECO:0000256" key="1">
    <source>
        <dbReference type="SAM" id="MobiDB-lite"/>
    </source>
</evidence>